<reference evidence="3" key="1">
    <citation type="submission" date="2017-01" db="EMBL/GenBank/DDBJ databases">
        <title>Comparative genomics of anhydrobiosis in the tardigrade Hypsibius dujardini.</title>
        <authorList>
            <person name="Yoshida Y."/>
            <person name="Koutsovoulos G."/>
            <person name="Laetsch D."/>
            <person name="Stevens L."/>
            <person name="Kumar S."/>
            <person name="Horikawa D."/>
            <person name="Ishino K."/>
            <person name="Komine S."/>
            <person name="Tomita M."/>
            <person name="Blaxter M."/>
            <person name="Arakawa K."/>
        </authorList>
    </citation>
    <scope>NUCLEOTIDE SEQUENCE [LARGE SCALE GENOMIC DNA]</scope>
    <source>
        <strain evidence="3">Z151</strain>
    </source>
</reference>
<organism evidence="2 3">
    <name type="scientific">Hypsibius exemplaris</name>
    <name type="common">Freshwater tardigrade</name>
    <dbReference type="NCBI Taxonomy" id="2072580"/>
    <lineage>
        <taxon>Eukaryota</taxon>
        <taxon>Metazoa</taxon>
        <taxon>Ecdysozoa</taxon>
        <taxon>Tardigrada</taxon>
        <taxon>Eutardigrada</taxon>
        <taxon>Parachela</taxon>
        <taxon>Hypsibioidea</taxon>
        <taxon>Hypsibiidae</taxon>
        <taxon>Hypsibius</taxon>
    </lineage>
</organism>
<proteinExistence type="predicted"/>
<evidence type="ECO:0008006" key="4">
    <source>
        <dbReference type="Google" id="ProtNLM"/>
    </source>
</evidence>
<feature type="transmembrane region" description="Helical" evidence="1">
    <location>
        <begin position="284"/>
        <end position="308"/>
    </location>
</feature>
<sequence length="434" mass="49560">MFCYKLKISEITNAQLPDLSGLSFLRVFIPSTAGNALVLPIPEASRRRQQIYRGLSWSLMAFLTLALLYDIYDVIEGHYRDDILKTAFEKSEPIIALMSFCHSQLALFMAGYSVAFLLVKRTDLHKCCTTIEDLAKELEVKRPTIEKNLSRLRWCFWILITFGIGAIISLVDLDFYSKFTASRPYGFFSIPNGALNLYVRGTVCCCYLIHFTVQSLFAYFCDVLLACSEELRNQSSAFLCELELKPEIEISDIFFRDKLRLWLHENEQLTAGFDQVQETFCWKLLLDIGALSLAMCMMLAVISKWILITGLGEPGEFSIWNLAIFLRYLIYTAVYVLCGWMVLFRPVMLYQMHRRRSGILDKVVCVAQTTAIKKSTRSDILLTAVLMHRLNANQMLFNAGGVVTLGTTVLCTISVTIFGFAWFVLDRSLDFVLR</sequence>
<feature type="transmembrane region" description="Helical" evidence="1">
    <location>
        <begin position="396"/>
        <end position="425"/>
    </location>
</feature>
<gene>
    <name evidence="2" type="ORF">BV898_05974</name>
</gene>
<keyword evidence="1" id="KW-0472">Membrane</keyword>
<evidence type="ECO:0000256" key="1">
    <source>
        <dbReference type="SAM" id="Phobius"/>
    </source>
</evidence>
<feature type="transmembrane region" description="Helical" evidence="1">
    <location>
        <begin position="154"/>
        <end position="177"/>
    </location>
</feature>
<feature type="transmembrane region" description="Helical" evidence="1">
    <location>
        <begin position="55"/>
        <end position="75"/>
    </location>
</feature>
<evidence type="ECO:0000313" key="2">
    <source>
        <dbReference type="EMBL" id="OQV19969.1"/>
    </source>
</evidence>
<comment type="caution">
    <text evidence="2">The sequence shown here is derived from an EMBL/GenBank/DDBJ whole genome shotgun (WGS) entry which is preliminary data.</text>
</comment>
<dbReference type="AlphaFoldDB" id="A0A1W0WXN0"/>
<accession>A0A1W0WXN0</accession>
<name>A0A1W0WXN0_HYPEX</name>
<feature type="transmembrane region" description="Helical" evidence="1">
    <location>
        <begin position="95"/>
        <end position="119"/>
    </location>
</feature>
<keyword evidence="3" id="KW-1185">Reference proteome</keyword>
<evidence type="ECO:0000313" key="3">
    <source>
        <dbReference type="Proteomes" id="UP000192578"/>
    </source>
</evidence>
<dbReference type="Proteomes" id="UP000192578">
    <property type="component" value="Unassembled WGS sequence"/>
</dbReference>
<dbReference type="EMBL" id="MTYJ01000034">
    <property type="protein sequence ID" value="OQV19969.1"/>
    <property type="molecule type" value="Genomic_DNA"/>
</dbReference>
<protein>
    <recommendedName>
        <fullName evidence="4">Gustatory receptor</fullName>
    </recommendedName>
</protein>
<feature type="transmembrane region" description="Helical" evidence="1">
    <location>
        <begin position="328"/>
        <end position="347"/>
    </location>
</feature>
<keyword evidence="1" id="KW-0812">Transmembrane</keyword>
<keyword evidence="1" id="KW-1133">Transmembrane helix</keyword>
<feature type="transmembrane region" description="Helical" evidence="1">
    <location>
        <begin position="197"/>
        <end position="225"/>
    </location>
</feature>